<dbReference type="STRING" id="3818.A0A445EML3"/>
<evidence type="ECO:0000313" key="2">
    <source>
        <dbReference type="Proteomes" id="UP000289738"/>
    </source>
</evidence>
<reference evidence="1 2" key="1">
    <citation type="submission" date="2019-01" db="EMBL/GenBank/DDBJ databases">
        <title>Sequencing of cultivated peanut Arachis hypogaea provides insights into genome evolution and oil improvement.</title>
        <authorList>
            <person name="Chen X."/>
        </authorList>
    </citation>
    <scope>NUCLEOTIDE SEQUENCE [LARGE SCALE GENOMIC DNA]</scope>
    <source>
        <strain evidence="2">cv. Fuhuasheng</strain>
        <tissue evidence="1">Leaves</tissue>
    </source>
</reference>
<gene>
    <name evidence="1" type="ORF">Ahy_A01g001222</name>
</gene>
<evidence type="ECO:0000313" key="1">
    <source>
        <dbReference type="EMBL" id="RYR76631.1"/>
    </source>
</evidence>
<sequence>MLDILFDNEHPGFWSCSGYLALGSSHYPVTATLSEENPNTPLSPSLSSSAATTPLSSSAVTMNSSVTFSASLSSWCRQTRLCPRRRWPSLFSSWIPSPRIAGSARSCCWCRQATSVLVVVGLHELVSVLVVFPRLCLRSLSLSSSRRSSNVTFCRRGLFAHSAAVENYRLGRNFAEHTLSVRSTSAGRPAVSVRSAEAVVPWPSKSTIQTPMALDMLQEENEVILEKVVLFWPNKLRVAEKKSQEVEARARKLEKQLSAFTTPNGTTTDLVRSERVMAESDAAESKRRKTEQVEMAKEACLCLMTYGKLMVIKLSNLKEEVDVKDWTCLPPPPFEMFLDLPGHDMCPFEFDSKIYMAPSDKLSLPREIGRAKSLSMGNLVPWPIYEIKFEERRIAPTVSLDGAPFPFRKSYIVNTPGSGDVYLYINLRRRLKDESRFYVLCSGSRVWKPLMAPGAAIISERHVHNTMFVLDNNLFFSSSRNRDYYLARFDPIEETWMDMSAADNTLSNFRKSRLISGGQCRITYFPHISVSLPGLGSSNYTVCLTHEYVKKPPHAPLDKVFAILVNHQNGLVALYQYLDVAFEDIQPPMEEPGRFNFVDLGNGMLCAICSMQLLDSDPYSSAHCFSIFTLSMLKDFAALQLDSGAPPMERDFLQVTVHRKSVFTMENCGLTNYMGHAFVWPPTMGGRFHQRTTPF</sequence>
<keyword evidence="2" id="KW-1185">Reference proteome</keyword>
<dbReference type="EMBL" id="SDMP01000001">
    <property type="protein sequence ID" value="RYR76631.1"/>
    <property type="molecule type" value="Genomic_DNA"/>
</dbReference>
<name>A0A445EML3_ARAHY</name>
<organism evidence="1 2">
    <name type="scientific">Arachis hypogaea</name>
    <name type="common">Peanut</name>
    <dbReference type="NCBI Taxonomy" id="3818"/>
    <lineage>
        <taxon>Eukaryota</taxon>
        <taxon>Viridiplantae</taxon>
        <taxon>Streptophyta</taxon>
        <taxon>Embryophyta</taxon>
        <taxon>Tracheophyta</taxon>
        <taxon>Spermatophyta</taxon>
        <taxon>Magnoliopsida</taxon>
        <taxon>eudicotyledons</taxon>
        <taxon>Gunneridae</taxon>
        <taxon>Pentapetalae</taxon>
        <taxon>rosids</taxon>
        <taxon>fabids</taxon>
        <taxon>Fabales</taxon>
        <taxon>Fabaceae</taxon>
        <taxon>Papilionoideae</taxon>
        <taxon>50 kb inversion clade</taxon>
        <taxon>dalbergioids sensu lato</taxon>
        <taxon>Dalbergieae</taxon>
        <taxon>Pterocarpus clade</taxon>
        <taxon>Arachis</taxon>
    </lineage>
</organism>
<proteinExistence type="predicted"/>
<protein>
    <submittedName>
        <fullName evidence="1">Uncharacterized protein</fullName>
    </submittedName>
</protein>
<comment type="caution">
    <text evidence="1">The sequence shown here is derived from an EMBL/GenBank/DDBJ whole genome shotgun (WGS) entry which is preliminary data.</text>
</comment>
<dbReference type="AlphaFoldDB" id="A0A445EML3"/>
<dbReference type="Proteomes" id="UP000289738">
    <property type="component" value="Chromosome A01"/>
</dbReference>
<accession>A0A445EML3</accession>